<gene>
    <name evidence="11" type="primary">mgtE</name>
    <name evidence="11" type="ORF">DXN05_08985</name>
</gene>
<dbReference type="InterPro" id="IPR038076">
    <property type="entry name" value="MgtE_N_sf"/>
</dbReference>
<dbReference type="SUPFAM" id="SSF54631">
    <property type="entry name" value="CBS-domain pair"/>
    <property type="match status" value="1"/>
</dbReference>
<evidence type="ECO:0000313" key="11">
    <source>
        <dbReference type="EMBL" id="RFM28891.1"/>
    </source>
</evidence>
<sequence>MSLQLEQEGLYEQFERIIATEDKLQIRDFLNDQKISDVADLINEYPDFEAQIVANMAIHRASSVFKILDLSAQKRIIRELPSFKTAELLNELPADDRTDFLEELPKEVLRDLIKLIDPDERKVTLSLLGYPEDSVGRLMTPDYVYVYAHNTVEEVFSTIRKFAKSSETVDVIYIIDEATGELVDDIRIRDVILAAPDKRISDLLDGRVIALHATDDQEHASQVFKMNNRVALPVTDNNNILLGIVTIDDMLWVANEEYSEDIQKIGGTEALDEPYLEISFFRLIKKRVGWLIVLFLSEMLTATAMAYFADEIQKAVVLSIFVPLIMSSGGNSGSQASTLIIQAMAMGEIHLQDWWRVMRREIFSGLWLGGILGVIGFLRICIWHFLMHHGVIQDLYGEQWMLIGFTVGLSLVGVVLWGTLSGSMLPMILKKLGADPAVSSAPFVATLVDVTGLIIYFSVAYMFLRGILL</sequence>
<dbReference type="Gene3D" id="1.25.60.10">
    <property type="entry name" value="MgtE N-terminal domain-like"/>
    <property type="match status" value="1"/>
</dbReference>
<comment type="subunit">
    <text evidence="9">Homodimer.</text>
</comment>
<dbReference type="InterPro" id="IPR006669">
    <property type="entry name" value="MgtE_transporter"/>
</dbReference>
<dbReference type="Pfam" id="PF01769">
    <property type="entry name" value="MgtE"/>
    <property type="match status" value="1"/>
</dbReference>
<keyword evidence="4 9" id="KW-0812">Transmembrane</keyword>
<keyword evidence="8" id="KW-0129">CBS domain</keyword>
<keyword evidence="9" id="KW-1003">Cell membrane</keyword>
<keyword evidence="12" id="KW-1185">Reference proteome</keyword>
<evidence type="ECO:0000256" key="4">
    <source>
        <dbReference type="ARBA" id="ARBA00022692"/>
    </source>
</evidence>
<evidence type="ECO:0000256" key="5">
    <source>
        <dbReference type="ARBA" id="ARBA00022842"/>
    </source>
</evidence>
<dbReference type="Gene3D" id="1.10.357.20">
    <property type="entry name" value="SLC41 divalent cation transporters, integral membrane domain"/>
    <property type="match status" value="1"/>
</dbReference>
<dbReference type="SMART" id="SM00116">
    <property type="entry name" value="CBS"/>
    <property type="match status" value="2"/>
</dbReference>
<evidence type="ECO:0000256" key="8">
    <source>
        <dbReference type="PROSITE-ProRule" id="PRU00703"/>
    </source>
</evidence>
<accession>A0A3E1NLW5</accession>
<dbReference type="AlphaFoldDB" id="A0A3E1NLW5"/>
<dbReference type="InterPro" id="IPR006667">
    <property type="entry name" value="SLC41_membr_dom"/>
</dbReference>
<dbReference type="GO" id="GO:0005886">
    <property type="term" value="C:plasma membrane"/>
    <property type="evidence" value="ECO:0007669"/>
    <property type="project" value="UniProtKB-SubCell"/>
</dbReference>
<keyword evidence="9" id="KW-0479">Metal-binding</keyword>
<comment type="similarity">
    <text evidence="2 9">Belongs to the SLC41A transporter family.</text>
</comment>
<evidence type="ECO:0000256" key="3">
    <source>
        <dbReference type="ARBA" id="ARBA00022448"/>
    </source>
</evidence>
<dbReference type="RefSeq" id="WP_116846878.1">
    <property type="nucleotide sequence ID" value="NZ_QTJU01000002.1"/>
</dbReference>
<dbReference type="Gene3D" id="3.10.580.10">
    <property type="entry name" value="CBS-domain"/>
    <property type="match status" value="1"/>
</dbReference>
<dbReference type="SUPFAM" id="SSF158791">
    <property type="entry name" value="MgtE N-terminal domain-like"/>
    <property type="match status" value="1"/>
</dbReference>
<evidence type="ECO:0000256" key="9">
    <source>
        <dbReference type="RuleBase" id="RU362011"/>
    </source>
</evidence>
<dbReference type="GO" id="GO:0015095">
    <property type="term" value="F:magnesium ion transmembrane transporter activity"/>
    <property type="evidence" value="ECO:0007669"/>
    <property type="project" value="UniProtKB-UniRule"/>
</dbReference>
<dbReference type="PANTHER" id="PTHR43773">
    <property type="entry name" value="MAGNESIUM TRANSPORTER MGTE"/>
    <property type="match status" value="1"/>
</dbReference>
<evidence type="ECO:0000256" key="6">
    <source>
        <dbReference type="ARBA" id="ARBA00022989"/>
    </source>
</evidence>
<keyword evidence="7 9" id="KW-0472">Membrane</keyword>
<dbReference type="NCBIfam" id="TIGR00400">
    <property type="entry name" value="mgtE"/>
    <property type="match status" value="1"/>
</dbReference>
<dbReference type="PANTHER" id="PTHR43773:SF1">
    <property type="entry name" value="MAGNESIUM TRANSPORTER MGTE"/>
    <property type="match status" value="1"/>
</dbReference>
<keyword evidence="6 9" id="KW-1133">Transmembrane helix</keyword>
<evidence type="ECO:0000256" key="7">
    <source>
        <dbReference type="ARBA" id="ARBA00023136"/>
    </source>
</evidence>
<keyword evidence="5 9" id="KW-0460">Magnesium</keyword>
<dbReference type="SMART" id="SM00924">
    <property type="entry name" value="MgtE_N"/>
    <property type="match status" value="1"/>
</dbReference>
<protein>
    <recommendedName>
        <fullName evidence="9">Magnesium transporter MgtE</fullName>
    </recommendedName>
</protein>
<feature type="transmembrane region" description="Helical" evidence="9">
    <location>
        <begin position="362"/>
        <end position="387"/>
    </location>
</feature>
<feature type="domain" description="CBS" evidence="10">
    <location>
        <begin position="139"/>
        <end position="203"/>
    </location>
</feature>
<dbReference type="Proteomes" id="UP000261284">
    <property type="component" value="Unassembled WGS sequence"/>
</dbReference>
<proteinExistence type="inferred from homology"/>
<dbReference type="InterPro" id="IPR000644">
    <property type="entry name" value="CBS_dom"/>
</dbReference>
<feature type="domain" description="CBS" evidence="10">
    <location>
        <begin position="204"/>
        <end position="262"/>
    </location>
</feature>
<name>A0A3E1NLW5_9BACT</name>
<keyword evidence="3 9" id="KW-0813">Transport</keyword>
<dbReference type="InterPro" id="IPR036739">
    <property type="entry name" value="SLC41_membr_dom_sf"/>
</dbReference>
<dbReference type="InterPro" id="IPR046342">
    <property type="entry name" value="CBS_dom_sf"/>
</dbReference>
<dbReference type="GO" id="GO:0046872">
    <property type="term" value="F:metal ion binding"/>
    <property type="evidence" value="ECO:0007669"/>
    <property type="project" value="UniProtKB-KW"/>
</dbReference>
<dbReference type="InterPro" id="IPR006668">
    <property type="entry name" value="Mg_transptr_MgtE_intracell_dom"/>
</dbReference>
<feature type="transmembrane region" description="Helical" evidence="9">
    <location>
        <begin position="288"/>
        <end position="309"/>
    </location>
</feature>
<evidence type="ECO:0000313" key="12">
    <source>
        <dbReference type="Proteomes" id="UP000261284"/>
    </source>
</evidence>
<dbReference type="EMBL" id="QTJU01000002">
    <property type="protein sequence ID" value="RFM28891.1"/>
    <property type="molecule type" value="Genomic_DNA"/>
</dbReference>
<organism evidence="11 12">
    <name type="scientific">Deminuibacter soli</name>
    <dbReference type="NCBI Taxonomy" id="2291815"/>
    <lineage>
        <taxon>Bacteria</taxon>
        <taxon>Pseudomonadati</taxon>
        <taxon>Bacteroidota</taxon>
        <taxon>Chitinophagia</taxon>
        <taxon>Chitinophagales</taxon>
        <taxon>Chitinophagaceae</taxon>
        <taxon>Deminuibacter</taxon>
    </lineage>
</organism>
<dbReference type="Pfam" id="PF03448">
    <property type="entry name" value="MgtE_N"/>
    <property type="match status" value="1"/>
</dbReference>
<comment type="caution">
    <text evidence="9">Lacks conserved residue(s) required for the propagation of feature annotation.</text>
</comment>
<comment type="function">
    <text evidence="9">Acts as a magnesium transporter.</text>
</comment>
<dbReference type="Pfam" id="PF00571">
    <property type="entry name" value="CBS"/>
    <property type="match status" value="2"/>
</dbReference>
<feature type="transmembrane region" description="Helical" evidence="9">
    <location>
        <begin position="399"/>
        <end position="420"/>
    </location>
</feature>
<dbReference type="OrthoDB" id="9790355at2"/>
<evidence type="ECO:0000259" key="10">
    <source>
        <dbReference type="PROSITE" id="PS51371"/>
    </source>
</evidence>
<evidence type="ECO:0000256" key="2">
    <source>
        <dbReference type="ARBA" id="ARBA00009749"/>
    </source>
</evidence>
<dbReference type="CDD" id="cd04606">
    <property type="entry name" value="CBS_pair_Mg_transporter"/>
    <property type="match status" value="1"/>
</dbReference>
<feature type="transmembrane region" description="Helical" evidence="9">
    <location>
        <begin position="441"/>
        <end position="464"/>
    </location>
</feature>
<comment type="caution">
    <text evidence="11">The sequence shown here is derived from an EMBL/GenBank/DDBJ whole genome shotgun (WGS) entry which is preliminary data.</text>
</comment>
<comment type="subcellular location">
    <subcellularLocation>
        <location evidence="9">Cell membrane</location>
        <topology evidence="9">Multi-pass membrane protein</topology>
    </subcellularLocation>
    <subcellularLocation>
        <location evidence="1">Membrane</location>
        <topology evidence="1">Multi-pass membrane protein</topology>
    </subcellularLocation>
</comment>
<dbReference type="SUPFAM" id="SSF161093">
    <property type="entry name" value="MgtE membrane domain-like"/>
    <property type="match status" value="1"/>
</dbReference>
<reference evidence="11 12" key="1">
    <citation type="submission" date="2018-08" db="EMBL/GenBank/DDBJ databases">
        <title>Chitinophagaceae sp. K23C18032701, a novel bacterium isolated from forest soil.</title>
        <authorList>
            <person name="Wang C."/>
        </authorList>
    </citation>
    <scope>NUCLEOTIDE SEQUENCE [LARGE SCALE GENOMIC DNA]</scope>
    <source>
        <strain evidence="11 12">K23C18032701</strain>
    </source>
</reference>
<dbReference type="PROSITE" id="PS51371">
    <property type="entry name" value="CBS"/>
    <property type="match status" value="2"/>
</dbReference>
<evidence type="ECO:0000256" key="1">
    <source>
        <dbReference type="ARBA" id="ARBA00004141"/>
    </source>
</evidence>